<feature type="transmembrane region" description="Helical" evidence="2">
    <location>
        <begin position="16"/>
        <end position="35"/>
    </location>
</feature>
<dbReference type="PANTHER" id="PTHR31980:SF1">
    <property type="entry name" value="PROTEIN FAM220A"/>
    <property type="match status" value="1"/>
</dbReference>
<dbReference type="InterPro" id="IPR040355">
    <property type="entry name" value="FAM220A"/>
</dbReference>
<keyword evidence="2" id="KW-1133">Transmembrane helix</keyword>
<keyword evidence="2" id="KW-0812">Transmembrane</keyword>
<name>A0A4U1FCS6_MONMO</name>
<dbReference type="PANTHER" id="PTHR31980">
    <property type="entry name" value="PROTEIN FAM220A"/>
    <property type="match status" value="1"/>
</dbReference>
<keyword evidence="2" id="KW-0472">Membrane</keyword>
<evidence type="ECO:0000256" key="2">
    <source>
        <dbReference type="SAM" id="Phobius"/>
    </source>
</evidence>
<evidence type="ECO:0000313" key="4">
    <source>
        <dbReference type="EMBL" id="TKC47127.1"/>
    </source>
</evidence>
<evidence type="ECO:0000313" key="5">
    <source>
        <dbReference type="Proteomes" id="UP000308365"/>
    </source>
</evidence>
<reference evidence="5" key="1">
    <citation type="journal article" date="2019" name="IScience">
        <title>Narwhal Genome Reveals Long-Term Low Genetic Diversity despite Current Large Abundance Size.</title>
        <authorList>
            <person name="Westbury M.V."/>
            <person name="Petersen B."/>
            <person name="Garde E."/>
            <person name="Heide-Jorgensen M.P."/>
            <person name="Lorenzen E.D."/>
        </authorList>
    </citation>
    <scope>NUCLEOTIDE SEQUENCE [LARGE SCALE GENOMIC DNA]</scope>
</reference>
<feature type="non-terminal residue" evidence="4">
    <location>
        <position position="1"/>
    </location>
</feature>
<dbReference type="InterPro" id="IPR029155">
    <property type="entry name" value="SIPAR"/>
</dbReference>
<feature type="region of interest" description="Disordered" evidence="1">
    <location>
        <begin position="109"/>
        <end position="138"/>
    </location>
</feature>
<comment type="caution">
    <text evidence="4">The sequence shown here is derived from an EMBL/GenBank/DDBJ whole genome shotgun (WGS) entry which is preliminary data.</text>
</comment>
<sequence>SSLCKGLTQILLVLDLAWWLRINFPYVFIIASMMLKVHMQKGAGDDSDKMLYRLNRTQKESPCPSDITSRTNKLAVDVNGRLDLFFAPAKECFAGVSCGTGEAQVRHWLGGGPTATESHRGQSHKGEPGESGLPSSQKWSEMGICEDEPPTHPQIFLNDETKCVFPGHSKLMFSEQTVEYKKMLSCEKSTSNDLQITLALLALQAFEFAKLLCHN</sequence>
<feature type="compositionally biased region" description="Basic and acidic residues" evidence="1">
    <location>
        <begin position="117"/>
        <end position="128"/>
    </location>
</feature>
<dbReference type="Pfam" id="PF15118">
    <property type="entry name" value="DUF4560"/>
    <property type="match status" value="1"/>
</dbReference>
<gene>
    <name evidence="4" type="ORF">EI555_010321</name>
</gene>
<dbReference type="AlphaFoldDB" id="A0A4U1FCS6"/>
<proteinExistence type="predicted"/>
<dbReference type="GO" id="GO:0097677">
    <property type="term" value="F:STAT family protein binding"/>
    <property type="evidence" value="ECO:0007669"/>
    <property type="project" value="TreeGrafter"/>
</dbReference>
<dbReference type="InterPro" id="IPR029367">
    <property type="entry name" value="SMIM10"/>
</dbReference>
<feature type="domain" description="SIPAR" evidence="3">
    <location>
        <begin position="150"/>
        <end position="207"/>
    </location>
</feature>
<dbReference type="EMBL" id="RWIC01000226">
    <property type="protein sequence ID" value="TKC47127.1"/>
    <property type="molecule type" value="Genomic_DNA"/>
</dbReference>
<organism evidence="4 5">
    <name type="scientific">Monodon monoceros</name>
    <name type="common">Narwhal</name>
    <name type="synonym">Ceratodon monodon</name>
    <dbReference type="NCBI Taxonomy" id="40151"/>
    <lineage>
        <taxon>Eukaryota</taxon>
        <taxon>Metazoa</taxon>
        <taxon>Chordata</taxon>
        <taxon>Craniata</taxon>
        <taxon>Vertebrata</taxon>
        <taxon>Euteleostomi</taxon>
        <taxon>Mammalia</taxon>
        <taxon>Eutheria</taxon>
        <taxon>Laurasiatheria</taxon>
        <taxon>Artiodactyla</taxon>
        <taxon>Whippomorpha</taxon>
        <taxon>Cetacea</taxon>
        <taxon>Odontoceti</taxon>
        <taxon>Monodontidae</taxon>
        <taxon>Monodon</taxon>
    </lineage>
</organism>
<protein>
    <recommendedName>
        <fullName evidence="3">SIPAR domain-containing protein</fullName>
    </recommendedName>
</protein>
<evidence type="ECO:0000259" key="3">
    <source>
        <dbReference type="Pfam" id="PF15487"/>
    </source>
</evidence>
<evidence type="ECO:0000256" key="1">
    <source>
        <dbReference type="SAM" id="MobiDB-lite"/>
    </source>
</evidence>
<accession>A0A4U1FCS6</accession>
<dbReference type="GO" id="GO:0000122">
    <property type="term" value="P:negative regulation of transcription by RNA polymerase II"/>
    <property type="evidence" value="ECO:0007669"/>
    <property type="project" value="TreeGrafter"/>
</dbReference>
<dbReference type="Proteomes" id="UP000308365">
    <property type="component" value="Unassembled WGS sequence"/>
</dbReference>
<dbReference type="Pfam" id="PF15487">
    <property type="entry name" value="FAM220"/>
    <property type="match status" value="1"/>
</dbReference>
<dbReference type="GO" id="GO:0005634">
    <property type="term" value="C:nucleus"/>
    <property type="evidence" value="ECO:0007669"/>
    <property type="project" value="TreeGrafter"/>
</dbReference>